<gene>
    <name evidence="10" type="ORF">M231_02625</name>
</gene>
<dbReference type="GO" id="GO:0051231">
    <property type="term" value="P:spindle elongation"/>
    <property type="evidence" value="ECO:0007669"/>
    <property type="project" value="TreeGrafter"/>
</dbReference>
<feature type="coiled-coil region" evidence="7">
    <location>
        <begin position="579"/>
        <end position="620"/>
    </location>
</feature>
<dbReference type="OrthoDB" id="3176171at2759"/>
<dbReference type="Proteomes" id="UP000289152">
    <property type="component" value="Unassembled WGS sequence"/>
</dbReference>
<evidence type="ECO:0000256" key="7">
    <source>
        <dbReference type="SAM" id="Coils"/>
    </source>
</evidence>
<dbReference type="VEuPathDB" id="FungiDB:TREMEDRAFT_43333"/>
<reference evidence="10 11" key="1">
    <citation type="submission" date="2016-06" db="EMBL/GenBank/DDBJ databases">
        <title>Evolution of pathogenesis and genome organization in the Tremellales.</title>
        <authorList>
            <person name="Cuomo C."/>
            <person name="Litvintseva A."/>
            <person name="Heitman J."/>
            <person name="Chen Y."/>
            <person name="Sun S."/>
            <person name="Springer D."/>
            <person name="Dromer F."/>
            <person name="Young S."/>
            <person name="Zeng Q."/>
            <person name="Chapman S."/>
            <person name="Gujja S."/>
            <person name="Saif S."/>
            <person name="Birren B."/>
        </authorList>
    </citation>
    <scope>NUCLEOTIDE SEQUENCE [LARGE SCALE GENOMIC DNA]</scope>
    <source>
        <strain evidence="10 11">ATCC 28783</strain>
    </source>
</reference>
<feature type="region of interest" description="Disordered" evidence="8">
    <location>
        <begin position="1457"/>
        <end position="1497"/>
    </location>
</feature>
<evidence type="ECO:0000313" key="11">
    <source>
        <dbReference type="Proteomes" id="UP000289152"/>
    </source>
</evidence>
<dbReference type="InParanoid" id="A0A4V1M4F3"/>
<evidence type="ECO:0000256" key="2">
    <source>
        <dbReference type="ARBA" id="ARBA00022490"/>
    </source>
</evidence>
<evidence type="ECO:0000256" key="8">
    <source>
        <dbReference type="SAM" id="MobiDB-lite"/>
    </source>
</evidence>
<comment type="similarity">
    <text evidence="6">Belongs to the TRAFAC class myosin-kinesin ATPase superfamily. Kinesin family.</text>
</comment>
<keyword evidence="5 7" id="KW-0175">Coiled coil</keyword>
<feature type="compositionally biased region" description="Low complexity" evidence="8">
    <location>
        <begin position="1487"/>
        <end position="1497"/>
    </location>
</feature>
<evidence type="ECO:0000256" key="6">
    <source>
        <dbReference type="PROSITE-ProRule" id="PRU00283"/>
    </source>
</evidence>
<evidence type="ECO:0000256" key="5">
    <source>
        <dbReference type="ARBA" id="ARBA00023054"/>
    </source>
</evidence>
<dbReference type="PROSITE" id="PS00411">
    <property type="entry name" value="KINESIN_MOTOR_1"/>
    <property type="match status" value="1"/>
</dbReference>
<dbReference type="InterPro" id="IPR027640">
    <property type="entry name" value="Kinesin-like_fam"/>
</dbReference>
<feature type="coiled-coil region" evidence="7">
    <location>
        <begin position="487"/>
        <end position="542"/>
    </location>
</feature>
<feature type="compositionally biased region" description="Polar residues" evidence="8">
    <location>
        <begin position="795"/>
        <end position="810"/>
    </location>
</feature>
<dbReference type="STRING" id="5217.A0A4V1M4F3"/>
<dbReference type="GO" id="GO:0007052">
    <property type="term" value="P:mitotic spindle organization"/>
    <property type="evidence" value="ECO:0007669"/>
    <property type="project" value="TreeGrafter"/>
</dbReference>
<dbReference type="EMBL" id="SDIL01000022">
    <property type="protein sequence ID" value="RXK40167.1"/>
    <property type="molecule type" value="Genomic_DNA"/>
</dbReference>
<feature type="coiled-coil region" evidence="7">
    <location>
        <begin position="1161"/>
        <end position="1238"/>
    </location>
</feature>
<dbReference type="Gene3D" id="3.40.850.10">
    <property type="entry name" value="Kinesin motor domain"/>
    <property type="match status" value="1"/>
</dbReference>
<keyword evidence="2" id="KW-0963">Cytoplasm</keyword>
<protein>
    <recommendedName>
        <fullName evidence="9">Kinesin motor domain-containing protein</fullName>
    </recommendedName>
</protein>
<feature type="domain" description="Kinesin motor" evidence="9">
    <location>
        <begin position="46"/>
        <end position="471"/>
    </location>
</feature>
<dbReference type="GO" id="GO:0007018">
    <property type="term" value="P:microtubule-based movement"/>
    <property type="evidence" value="ECO:0007669"/>
    <property type="project" value="InterPro"/>
</dbReference>
<dbReference type="PROSITE" id="PS50067">
    <property type="entry name" value="KINESIN_MOTOR_2"/>
    <property type="match status" value="1"/>
</dbReference>
<name>A0A4V1M4F3_TREME</name>
<keyword evidence="6" id="KW-0505">Motor protein</keyword>
<proteinExistence type="inferred from homology"/>
<evidence type="ECO:0000256" key="4">
    <source>
        <dbReference type="ARBA" id="ARBA00022840"/>
    </source>
</evidence>
<dbReference type="GO" id="GO:0005737">
    <property type="term" value="C:cytoplasm"/>
    <property type="evidence" value="ECO:0007669"/>
    <property type="project" value="UniProtKB-SubCell"/>
</dbReference>
<feature type="compositionally biased region" description="Low complexity" evidence="8">
    <location>
        <begin position="294"/>
        <end position="308"/>
    </location>
</feature>
<dbReference type="GO" id="GO:0005875">
    <property type="term" value="C:microtubule associated complex"/>
    <property type="evidence" value="ECO:0007669"/>
    <property type="project" value="TreeGrafter"/>
</dbReference>
<keyword evidence="3 6" id="KW-0547">Nucleotide-binding</keyword>
<dbReference type="InterPro" id="IPR019821">
    <property type="entry name" value="Kinesin_motor_CS"/>
</dbReference>
<feature type="region of interest" description="Disordered" evidence="8">
    <location>
        <begin position="776"/>
        <end position="842"/>
    </location>
</feature>
<evidence type="ECO:0000313" key="10">
    <source>
        <dbReference type="EMBL" id="RXK40167.1"/>
    </source>
</evidence>
<keyword evidence="11" id="KW-1185">Reference proteome</keyword>
<dbReference type="InterPro" id="IPR027417">
    <property type="entry name" value="P-loop_NTPase"/>
</dbReference>
<evidence type="ECO:0000256" key="1">
    <source>
        <dbReference type="ARBA" id="ARBA00004496"/>
    </source>
</evidence>
<dbReference type="GO" id="GO:0003777">
    <property type="term" value="F:microtubule motor activity"/>
    <property type="evidence" value="ECO:0007669"/>
    <property type="project" value="InterPro"/>
</dbReference>
<feature type="compositionally biased region" description="Low complexity" evidence="8">
    <location>
        <begin position="971"/>
        <end position="995"/>
    </location>
</feature>
<dbReference type="InterPro" id="IPR036961">
    <property type="entry name" value="Kinesin_motor_dom_sf"/>
</dbReference>
<comment type="subcellular location">
    <subcellularLocation>
        <location evidence="1">Cytoplasm</location>
    </subcellularLocation>
</comment>
<organism evidence="10 11">
    <name type="scientific">Tremella mesenterica</name>
    <name type="common">Jelly fungus</name>
    <dbReference type="NCBI Taxonomy" id="5217"/>
    <lineage>
        <taxon>Eukaryota</taxon>
        <taxon>Fungi</taxon>
        <taxon>Dikarya</taxon>
        <taxon>Basidiomycota</taxon>
        <taxon>Agaricomycotina</taxon>
        <taxon>Tremellomycetes</taxon>
        <taxon>Tremellales</taxon>
        <taxon>Tremellaceae</taxon>
        <taxon>Tremella</taxon>
    </lineage>
</organism>
<dbReference type="InterPro" id="IPR001752">
    <property type="entry name" value="Kinesin_motor_dom"/>
</dbReference>
<evidence type="ECO:0000256" key="3">
    <source>
        <dbReference type="ARBA" id="ARBA00022741"/>
    </source>
</evidence>
<dbReference type="PANTHER" id="PTHR47969">
    <property type="entry name" value="CHROMOSOME-ASSOCIATED KINESIN KIF4A-RELATED"/>
    <property type="match status" value="1"/>
</dbReference>
<feature type="compositionally biased region" description="Low complexity" evidence="8">
    <location>
        <begin position="326"/>
        <end position="336"/>
    </location>
</feature>
<dbReference type="SUPFAM" id="SSF52540">
    <property type="entry name" value="P-loop containing nucleoside triphosphate hydrolases"/>
    <property type="match status" value="1"/>
</dbReference>
<keyword evidence="4 6" id="KW-0067">ATP-binding</keyword>
<dbReference type="PANTHER" id="PTHR47969:SF15">
    <property type="entry name" value="CHROMOSOME-ASSOCIATED KINESIN KIF4A-RELATED"/>
    <property type="match status" value="1"/>
</dbReference>
<dbReference type="PRINTS" id="PR00380">
    <property type="entry name" value="KINESINHEAVY"/>
</dbReference>
<feature type="coiled-coil region" evidence="7">
    <location>
        <begin position="670"/>
        <end position="762"/>
    </location>
</feature>
<dbReference type="GO" id="GO:0008017">
    <property type="term" value="F:microtubule binding"/>
    <property type="evidence" value="ECO:0007669"/>
    <property type="project" value="InterPro"/>
</dbReference>
<comment type="caution">
    <text evidence="10">The sequence shown here is derived from an EMBL/GenBank/DDBJ whole genome shotgun (WGS) entry which is preliminary data.</text>
</comment>
<feature type="binding site" evidence="6">
    <location>
        <begin position="148"/>
        <end position="155"/>
    </location>
    <ligand>
        <name>ATP</name>
        <dbReference type="ChEBI" id="CHEBI:30616"/>
    </ligand>
</feature>
<feature type="region of interest" description="Disordered" evidence="8">
    <location>
        <begin position="901"/>
        <end position="995"/>
    </location>
</feature>
<feature type="region of interest" description="Disordered" evidence="8">
    <location>
        <begin position="291"/>
        <end position="344"/>
    </location>
</feature>
<sequence length="1667" mass="184835">MNYKLLGVTKGRVGTCGSVRLLYFHSNSHDIATKELASCRRRRDNANDLVVRIRPADADDPSVPPRFRQTLVHPISPSELRVDVDPAALAGNAPGSLSLTGAGKRHPTFVFDHVLDEAASQVALYESTAKDVIDDFLKGHNVTFLAYGQTSSGKSYSMGTTGEHSDYSGAELNPRTGLIPRTVQAIFEKAEELRIAAGPGASWECRLSFLELYNEEIIDLLSGTGVQIAIREERDGRIIWAGVREVRVSNLAEVMQYLQEGSERRQTGSTSMNATSSRSHAIFSLTMIQKRPVTMPSSTPSPMRSETPTKLKRPSSTIGFPPARSPTPSSRGPPSSFQTIGSRVGGLSRPISMQLAPSKEDDFVVVTSKFNMVDLAGSERLKRTAAQGERMKEGISINSGLLALGNVISTLADPVKAKGHIPYRDSKLTRMLQDSIGGNALTTMIACVSGIEYNIGETLNTIKYASRARNIKNSAKINQIEVGWDDVEHLQATVLKLRKQLASVEGEGRSSVPASEENQRHAEKLLGRLAELQREHTDLYDRYLQKCSDNMRLTNELRTTKPGDGDALAKFNETVEPVILEYEKVVAVLNKQLDDLRLEIVALNDLYEDQGRQLQEAQQRFAQNETYVVELRNRLAKLTERNSSSESYIHDIEAKLKAHSDKDDNHCGVVGDLKKEIVKLKEGNARLEQHTLELEARLAKTDAHAATLVTQIEQHEKEAERREASFRDLESHIALLDTSKDNKLLLEELEKKDARIVELEKAEEERNATIPVLVHDQQMSASSDDGRDLAEELSSEQMTRVPSTQSSKTFGISLEPRLEPTPSRAPSKTVQDLTPPHSPAAQGIAAKEAELEALRDMLGEMSARCAAAENRCNDAEGKIAELQSQLTEAKLITAELEDSVVTPSLASPREDDMTTEDESMLQTPQGLSPVPSPTKGVKGSRRGSMPILTGAKVKDFRGGRGYGERSRRPQSLSQELSSASLSHISPRSSWSGSSSMLLGASPTRLGANGSSPDKSLRSYQSVEAELKFVHKVVQERDDELRERENYIRELEARLRETREFPSPNENANTNTLEIALAPQTPAKISPQPKEFPLPASPPTPIVKITAADVQETILSSPVIEQSSPALSSSTSDKRIKVNDAERVAELQEMMAVKEASHREVIEQQFIQIADLQKANNKLRQELGASHPELAEELEEMKREKSALLEERTQALSQLVSEIETHKAAMERLTETTDRQKAEHEADMEKVRVNFSTSYQQMQAKHATELERLKAEHAKDLVEIEAQTTQAAEEVRAKLLVEHSGKHEATLVDLQKTHEGALAHLRQTHNATIDELRTAHEKSIADLEASHHRELADLRSSHETAMTDLQKEHEEKLAVLQAESDAMVADMEQMLNTSEDQRRQLKMKADQTMFELSRVRDEHQVQRNNDLRQITELSKLRGQYEKTISDLQVVNAELQKKVDSEHRLSRKASALPPSGPPPSVPLPPLPFSPASSSGSSPKAPIVFGSPVISTGRLSEGSHDSAEGVNGSANGQAIQKVVEERDVILQEKENLTKRLEEEEKKLHLAESRLKEEEQKTVSLTRELADTRKTNSRLRAHLEEARQENKRTSDACVVHMQELEERRDKMQNLSDESARGRDSLTAANAQIMHLKAALDKASDAKVNKRMLKCF</sequence>
<feature type="compositionally biased region" description="Pro residues" evidence="8">
    <location>
        <begin position="1472"/>
        <end position="1486"/>
    </location>
</feature>
<accession>A0A4V1M4F3</accession>
<evidence type="ECO:0000259" key="9">
    <source>
        <dbReference type="PROSITE" id="PS50067"/>
    </source>
</evidence>
<dbReference type="GO" id="GO:0005524">
    <property type="term" value="F:ATP binding"/>
    <property type="evidence" value="ECO:0007669"/>
    <property type="project" value="UniProtKB-UniRule"/>
</dbReference>
<dbReference type="Pfam" id="PF00225">
    <property type="entry name" value="Kinesin"/>
    <property type="match status" value="2"/>
</dbReference>
<feature type="coiled-coil region" evidence="7">
    <location>
        <begin position="1532"/>
        <end position="1657"/>
    </location>
</feature>
<dbReference type="SMART" id="SM00129">
    <property type="entry name" value="KISc"/>
    <property type="match status" value="1"/>
</dbReference>
<feature type="compositionally biased region" description="Basic and acidic residues" evidence="8">
    <location>
        <begin position="952"/>
        <end position="967"/>
    </location>
</feature>
<feature type="coiled-coil region" evidence="7">
    <location>
        <begin position="844"/>
        <end position="899"/>
    </location>
</feature>